<gene>
    <name evidence="5" type="ORF">N4264_16130</name>
</gene>
<dbReference type="Pfam" id="PF00005">
    <property type="entry name" value="ABC_tran"/>
    <property type="match status" value="1"/>
</dbReference>
<dbReference type="EMBL" id="CP104694">
    <property type="protein sequence ID" value="UXI66275.1"/>
    <property type="molecule type" value="Genomic_DNA"/>
</dbReference>
<evidence type="ECO:0000256" key="2">
    <source>
        <dbReference type="ARBA" id="ARBA00022741"/>
    </source>
</evidence>
<keyword evidence="6" id="KW-1185">Reference proteome</keyword>
<evidence type="ECO:0000259" key="4">
    <source>
        <dbReference type="PROSITE" id="PS50893"/>
    </source>
</evidence>
<dbReference type="InterPro" id="IPR003439">
    <property type="entry name" value="ABC_transporter-like_ATP-bd"/>
</dbReference>
<dbReference type="SMART" id="SM00382">
    <property type="entry name" value="AAA"/>
    <property type="match status" value="1"/>
</dbReference>
<dbReference type="CDD" id="cd03255">
    <property type="entry name" value="ABC_MJ0796_LolCDE_FtsE"/>
    <property type="match status" value="1"/>
</dbReference>
<evidence type="ECO:0000256" key="1">
    <source>
        <dbReference type="ARBA" id="ARBA00022448"/>
    </source>
</evidence>
<accession>A0ABY6BAV1</accession>
<dbReference type="InterPro" id="IPR017871">
    <property type="entry name" value="ABC_transporter-like_CS"/>
</dbReference>
<keyword evidence="3 5" id="KW-0067">ATP-binding</keyword>
<dbReference type="InterPro" id="IPR017911">
    <property type="entry name" value="MacB-like_ATP-bd"/>
</dbReference>
<dbReference type="PANTHER" id="PTHR24220">
    <property type="entry name" value="IMPORT ATP-BINDING PROTEIN"/>
    <property type="match status" value="1"/>
</dbReference>
<sequence length="226" mass="24691">MSDPIIRVTSLHKRYRTDRLETTALEGVSFEIQRGEFVAVMGPSGCGKSTLLNVLGLLDRADGGSYQLEGNETVGGSEDHRTGLRKKYIGFIFQSFNLIDELTVRANVELGVYYHGIRGKEASRMADEALEKLGLSARGDHMPSQLSGGQQQRAAIARAIVNRPKLLLADEPTGNLDSRNREEVLEILSTLNAQGSTIVMVTHSDDDASRAGRIVRLRDGQLHASS</sequence>
<proteinExistence type="predicted"/>
<evidence type="ECO:0000256" key="3">
    <source>
        <dbReference type="ARBA" id="ARBA00022840"/>
    </source>
</evidence>
<keyword evidence="2" id="KW-0547">Nucleotide-binding</keyword>
<feature type="domain" description="ABC transporter" evidence="4">
    <location>
        <begin position="6"/>
        <end position="226"/>
    </location>
</feature>
<dbReference type="InterPro" id="IPR003593">
    <property type="entry name" value="AAA+_ATPase"/>
</dbReference>
<dbReference type="PROSITE" id="PS00211">
    <property type="entry name" value="ABC_TRANSPORTER_1"/>
    <property type="match status" value="1"/>
</dbReference>
<dbReference type="InterPro" id="IPR027417">
    <property type="entry name" value="P-loop_NTPase"/>
</dbReference>
<dbReference type="Proteomes" id="UP001064632">
    <property type="component" value="Chromosome"/>
</dbReference>
<dbReference type="SUPFAM" id="SSF52540">
    <property type="entry name" value="P-loop containing nucleoside triphosphate hydrolases"/>
    <property type="match status" value="1"/>
</dbReference>
<keyword evidence="1" id="KW-0813">Transport</keyword>
<evidence type="ECO:0000313" key="5">
    <source>
        <dbReference type="EMBL" id="UXI66275.1"/>
    </source>
</evidence>
<protein>
    <submittedName>
        <fullName evidence="5">ABC transporter ATP-binding protein</fullName>
    </submittedName>
</protein>
<reference evidence="5" key="1">
    <citation type="submission" date="2022-09" db="EMBL/GenBank/DDBJ databases">
        <title>Tahibacter sp. nov., isolated from a fresh water.</title>
        <authorList>
            <person name="Baek J.H."/>
            <person name="Lee J.K."/>
            <person name="Kim J.M."/>
            <person name="Jeon C.O."/>
        </authorList>
    </citation>
    <scope>NUCLEOTIDE SEQUENCE</scope>
    <source>
        <strain evidence="5">W38</strain>
    </source>
</reference>
<organism evidence="5 6">
    <name type="scientific">Tahibacter amnicola</name>
    <dbReference type="NCBI Taxonomy" id="2976241"/>
    <lineage>
        <taxon>Bacteria</taxon>
        <taxon>Pseudomonadati</taxon>
        <taxon>Pseudomonadota</taxon>
        <taxon>Gammaproteobacteria</taxon>
        <taxon>Lysobacterales</taxon>
        <taxon>Rhodanobacteraceae</taxon>
        <taxon>Tahibacter</taxon>
    </lineage>
</organism>
<dbReference type="PANTHER" id="PTHR24220:SF648">
    <property type="entry name" value="ABC TRANSPORTER ATP-BINDING PROTEIN YTRE"/>
    <property type="match status" value="1"/>
</dbReference>
<dbReference type="GO" id="GO:0005524">
    <property type="term" value="F:ATP binding"/>
    <property type="evidence" value="ECO:0007669"/>
    <property type="project" value="UniProtKB-KW"/>
</dbReference>
<dbReference type="Gene3D" id="3.40.50.300">
    <property type="entry name" value="P-loop containing nucleotide triphosphate hydrolases"/>
    <property type="match status" value="1"/>
</dbReference>
<dbReference type="InterPro" id="IPR015854">
    <property type="entry name" value="ABC_transpr_LolD-like"/>
</dbReference>
<dbReference type="PROSITE" id="PS50893">
    <property type="entry name" value="ABC_TRANSPORTER_2"/>
    <property type="match status" value="1"/>
</dbReference>
<name>A0ABY6BAV1_9GAMM</name>
<evidence type="ECO:0000313" key="6">
    <source>
        <dbReference type="Proteomes" id="UP001064632"/>
    </source>
</evidence>
<dbReference type="RefSeq" id="WP_261693259.1">
    <property type="nucleotide sequence ID" value="NZ_CP104694.1"/>
</dbReference>